<organism evidence="2 3">
    <name type="scientific">Zhihengliuella halotolerans</name>
    <dbReference type="NCBI Taxonomy" id="370736"/>
    <lineage>
        <taxon>Bacteria</taxon>
        <taxon>Bacillati</taxon>
        <taxon>Actinomycetota</taxon>
        <taxon>Actinomycetes</taxon>
        <taxon>Micrococcales</taxon>
        <taxon>Micrococcaceae</taxon>
        <taxon>Zhihengliuella</taxon>
    </lineage>
</organism>
<keyword evidence="3" id="KW-1185">Reference proteome</keyword>
<keyword evidence="2" id="KW-0808">Transferase</keyword>
<evidence type="ECO:0000259" key="1">
    <source>
        <dbReference type="PROSITE" id="PS51186"/>
    </source>
</evidence>
<dbReference type="PROSITE" id="PS51186">
    <property type="entry name" value="GNAT"/>
    <property type="match status" value="1"/>
</dbReference>
<dbReference type="Pfam" id="PF02474">
    <property type="entry name" value="NodA"/>
    <property type="match status" value="1"/>
</dbReference>
<dbReference type="InterPro" id="IPR016181">
    <property type="entry name" value="Acyl_CoA_acyltransferase"/>
</dbReference>
<evidence type="ECO:0000313" key="2">
    <source>
        <dbReference type="EMBL" id="RZU60939.1"/>
    </source>
</evidence>
<comment type="caution">
    <text evidence="2">The sequence shown here is derived from an EMBL/GenBank/DDBJ whole genome shotgun (WGS) entry which is preliminary data.</text>
</comment>
<dbReference type="RefSeq" id="WP_130449102.1">
    <property type="nucleotide sequence ID" value="NZ_SHLA01000001.1"/>
</dbReference>
<dbReference type="GO" id="GO:0016747">
    <property type="term" value="F:acyltransferase activity, transferring groups other than amino-acyl groups"/>
    <property type="evidence" value="ECO:0007669"/>
    <property type="project" value="InterPro"/>
</dbReference>
<gene>
    <name evidence="2" type="ORF">EV380_0493</name>
</gene>
<sequence length="184" mass="19998">MKAVSIEVVQHATLSPGLIEDLRCLFDAEYFADFGEWDPQQPYGYASHDVHLIARVGADVVGHVGWVRRSISVGATDVDIAGVGGMLIAANSRGRKLGERLMHAADQSMTETGGIQFGYLGCREEVVPFYRACGWQRITARERSVSRDGQAVEDPPGQPLLILPVSSCLASWPSGSVDLRGRAW</sequence>
<protein>
    <submittedName>
        <fullName evidence="2">Aminoglycoside 2'-N-acetyltransferase I</fullName>
    </submittedName>
</protein>
<dbReference type="Proteomes" id="UP000292685">
    <property type="component" value="Unassembled WGS sequence"/>
</dbReference>
<dbReference type="AlphaFoldDB" id="A0A4Q8ABM6"/>
<dbReference type="SUPFAM" id="SSF55729">
    <property type="entry name" value="Acyl-CoA N-acyltransferases (Nat)"/>
    <property type="match status" value="1"/>
</dbReference>
<accession>A0A4Q8ABM6</accession>
<name>A0A4Q8ABM6_9MICC</name>
<dbReference type="EMBL" id="SHLA01000001">
    <property type="protein sequence ID" value="RZU60939.1"/>
    <property type="molecule type" value="Genomic_DNA"/>
</dbReference>
<dbReference type="OrthoDB" id="4142102at2"/>
<dbReference type="InterPro" id="IPR000182">
    <property type="entry name" value="GNAT_dom"/>
</dbReference>
<dbReference type="Gene3D" id="3.40.630.30">
    <property type="match status" value="1"/>
</dbReference>
<reference evidence="2 3" key="1">
    <citation type="submission" date="2019-02" db="EMBL/GenBank/DDBJ databases">
        <title>Sequencing the genomes of 1000 actinobacteria strains.</title>
        <authorList>
            <person name="Klenk H.-P."/>
        </authorList>
    </citation>
    <scope>NUCLEOTIDE SEQUENCE [LARGE SCALE GENOMIC DNA]</scope>
    <source>
        <strain evidence="2 3">DSM 17364</strain>
    </source>
</reference>
<dbReference type="GO" id="GO:0005829">
    <property type="term" value="C:cytosol"/>
    <property type="evidence" value="ECO:0007669"/>
    <property type="project" value="InterPro"/>
</dbReference>
<evidence type="ECO:0000313" key="3">
    <source>
        <dbReference type="Proteomes" id="UP000292685"/>
    </source>
</evidence>
<dbReference type="InterPro" id="IPR003484">
    <property type="entry name" value="NodA"/>
</dbReference>
<proteinExistence type="predicted"/>
<feature type="domain" description="N-acetyltransferase" evidence="1">
    <location>
        <begin position="4"/>
        <end position="159"/>
    </location>
</feature>